<organism evidence="1 2">
    <name type="scientific">Maribacter spongiicola</name>
    <dbReference type="NCBI Taxonomy" id="1206753"/>
    <lineage>
        <taxon>Bacteria</taxon>
        <taxon>Pseudomonadati</taxon>
        <taxon>Bacteroidota</taxon>
        <taxon>Flavobacteriia</taxon>
        <taxon>Flavobacteriales</taxon>
        <taxon>Flavobacteriaceae</taxon>
        <taxon>Maribacter</taxon>
    </lineage>
</organism>
<dbReference type="OrthoDB" id="1177148at2"/>
<sequence>MEIKLTEGKKELFAVTHPFFKEEGYRFQSKRPVLYRKEFENFYVQLYLQFAIKLWNHLSGPFRISFKEVEKIIFEIGIPTNSFEHIKKGDNILLTIHDVHNKDYMDAVTKLNFKKLDSFRQWGHAIVDYAQGPGQTFIDTYSYLPNVLKEMDRLEAEGKYWKEILVGGLDHLFRGLIISKLCDDPNFNVKLEKWDSVISQSKYKIWHSYFNTLKDRLETIKPIYPYYKNV</sequence>
<dbReference type="EMBL" id="SOAY01000013">
    <property type="protein sequence ID" value="TDT41922.1"/>
    <property type="molecule type" value="Genomic_DNA"/>
</dbReference>
<name>A0A4R7JU93_9FLAO</name>
<dbReference type="AlphaFoldDB" id="A0A4R7JU93"/>
<keyword evidence="2" id="KW-1185">Reference proteome</keyword>
<accession>A0A4R7JU93</accession>
<gene>
    <name evidence="1" type="ORF">CLV90_3153</name>
</gene>
<evidence type="ECO:0000313" key="1">
    <source>
        <dbReference type="EMBL" id="TDT41922.1"/>
    </source>
</evidence>
<comment type="caution">
    <text evidence="1">The sequence shown here is derived from an EMBL/GenBank/DDBJ whole genome shotgun (WGS) entry which is preliminary data.</text>
</comment>
<protein>
    <submittedName>
        <fullName evidence="1">Uncharacterized protein</fullName>
    </submittedName>
</protein>
<dbReference type="RefSeq" id="WP_133688410.1">
    <property type="nucleotide sequence ID" value="NZ_SOAY01000013.1"/>
</dbReference>
<reference evidence="1 2" key="1">
    <citation type="submission" date="2019-03" db="EMBL/GenBank/DDBJ databases">
        <title>Genomic Encyclopedia of Archaeal and Bacterial Type Strains, Phase II (KMG-II): from individual species to whole genera.</title>
        <authorList>
            <person name="Goeker M."/>
        </authorList>
    </citation>
    <scope>NUCLEOTIDE SEQUENCE [LARGE SCALE GENOMIC DNA]</scope>
    <source>
        <strain evidence="1 2">DSM 25233</strain>
    </source>
</reference>
<dbReference type="Proteomes" id="UP000294749">
    <property type="component" value="Unassembled WGS sequence"/>
</dbReference>
<proteinExistence type="predicted"/>
<evidence type="ECO:0000313" key="2">
    <source>
        <dbReference type="Proteomes" id="UP000294749"/>
    </source>
</evidence>